<dbReference type="PANTHER" id="PTHR43537">
    <property type="entry name" value="TRANSCRIPTIONAL REGULATOR, GNTR FAMILY"/>
    <property type="match status" value="1"/>
</dbReference>
<dbReference type="InterPro" id="IPR000524">
    <property type="entry name" value="Tscrpt_reg_HTH_GntR"/>
</dbReference>
<dbReference type="PROSITE" id="PS50949">
    <property type="entry name" value="HTH_GNTR"/>
    <property type="match status" value="1"/>
</dbReference>
<evidence type="ECO:0000256" key="3">
    <source>
        <dbReference type="ARBA" id="ARBA00023163"/>
    </source>
</evidence>
<accession>A0A1U6I326</accession>
<dbReference type="AlphaFoldDB" id="A0A1U6I326"/>
<keyword evidence="1" id="KW-0805">Transcription regulation</keyword>
<proteinExistence type="predicted"/>
<sequence>MDDIAKALPRKGPASPEIADWIRDQIRTSRFVPGQRLVEVDIIRKTGGSRFKVREALQRLAAEGLVEIEENRGASVREASMSEIRQLYRSRAALESICAGDFARDASPAEKAELQAIAEKMESCLEDGAPERFGSLNAQWHAMIMRVTGNTVIESIVRRLNTPVHHLLFETFYRGNRMQDAVNDHRLILSAIMEGDVEGAERAMRQHVENGLQFLASLDKALHRE</sequence>
<dbReference type="Proteomes" id="UP000190989">
    <property type="component" value="Unassembled WGS sequence"/>
</dbReference>
<dbReference type="SMART" id="SM00895">
    <property type="entry name" value="FCD"/>
    <property type="match status" value="1"/>
</dbReference>
<evidence type="ECO:0000313" key="6">
    <source>
        <dbReference type="Proteomes" id="UP000190989"/>
    </source>
</evidence>
<keyword evidence="3" id="KW-0804">Transcription</keyword>
<reference evidence="6" key="1">
    <citation type="submission" date="2017-02" db="EMBL/GenBank/DDBJ databases">
        <authorList>
            <person name="Varghese N."/>
            <person name="Submissions S."/>
        </authorList>
    </citation>
    <scope>NUCLEOTIDE SEQUENCE [LARGE SCALE GENOMIC DNA]</scope>
    <source>
        <strain evidence="6">SM117</strain>
    </source>
</reference>
<dbReference type="InterPro" id="IPR008920">
    <property type="entry name" value="TF_FadR/GntR_C"/>
</dbReference>
<evidence type="ECO:0000256" key="1">
    <source>
        <dbReference type="ARBA" id="ARBA00023015"/>
    </source>
</evidence>
<organism evidence="5 6">
    <name type="scientific">Novosphingobium mathurense</name>
    <dbReference type="NCBI Taxonomy" id="428990"/>
    <lineage>
        <taxon>Bacteria</taxon>
        <taxon>Pseudomonadati</taxon>
        <taxon>Pseudomonadota</taxon>
        <taxon>Alphaproteobacteria</taxon>
        <taxon>Sphingomonadales</taxon>
        <taxon>Sphingomonadaceae</taxon>
        <taxon>Novosphingobium</taxon>
    </lineage>
</organism>
<protein>
    <submittedName>
        <fullName evidence="5">DNA-binding transcriptional regulator, GntR family</fullName>
    </submittedName>
</protein>
<dbReference type="InterPro" id="IPR036388">
    <property type="entry name" value="WH-like_DNA-bd_sf"/>
</dbReference>
<keyword evidence="6" id="KW-1185">Reference proteome</keyword>
<dbReference type="EMBL" id="FVZE01000004">
    <property type="protein sequence ID" value="SLK02414.1"/>
    <property type="molecule type" value="Genomic_DNA"/>
</dbReference>
<dbReference type="GO" id="GO:0003700">
    <property type="term" value="F:DNA-binding transcription factor activity"/>
    <property type="evidence" value="ECO:0007669"/>
    <property type="project" value="InterPro"/>
</dbReference>
<feature type="domain" description="HTH gntR-type" evidence="4">
    <location>
        <begin position="12"/>
        <end position="79"/>
    </location>
</feature>
<dbReference type="Gene3D" id="1.20.120.530">
    <property type="entry name" value="GntR ligand-binding domain-like"/>
    <property type="match status" value="1"/>
</dbReference>
<dbReference type="Pfam" id="PF00392">
    <property type="entry name" value="GntR"/>
    <property type="match status" value="1"/>
</dbReference>
<dbReference type="RefSeq" id="WP_054944891.1">
    <property type="nucleotide sequence ID" value="NZ_FVZE01000004.1"/>
</dbReference>
<dbReference type="GO" id="GO:0003677">
    <property type="term" value="F:DNA binding"/>
    <property type="evidence" value="ECO:0007669"/>
    <property type="project" value="UniProtKB-KW"/>
</dbReference>
<keyword evidence="2 5" id="KW-0238">DNA-binding</keyword>
<dbReference type="SUPFAM" id="SSF48008">
    <property type="entry name" value="GntR ligand-binding domain-like"/>
    <property type="match status" value="1"/>
</dbReference>
<dbReference type="PANTHER" id="PTHR43537:SF5">
    <property type="entry name" value="UXU OPERON TRANSCRIPTIONAL REGULATOR"/>
    <property type="match status" value="1"/>
</dbReference>
<name>A0A1U6I326_9SPHN</name>
<dbReference type="InterPro" id="IPR036390">
    <property type="entry name" value="WH_DNA-bd_sf"/>
</dbReference>
<dbReference type="CDD" id="cd07377">
    <property type="entry name" value="WHTH_GntR"/>
    <property type="match status" value="1"/>
</dbReference>
<evidence type="ECO:0000256" key="2">
    <source>
        <dbReference type="ARBA" id="ARBA00023125"/>
    </source>
</evidence>
<evidence type="ECO:0000313" key="5">
    <source>
        <dbReference type="EMBL" id="SLK02414.1"/>
    </source>
</evidence>
<dbReference type="Pfam" id="PF07729">
    <property type="entry name" value="FCD"/>
    <property type="match status" value="1"/>
</dbReference>
<dbReference type="Gene3D" id="1.10.10.10">
    <property type="entry name" value="Winged helix-like DNA-binding domain superfamily/Winged helix DNA-binding domain"/>
    <property type="match status" value="1"/>
</dbReference>
<dbReference type="SMART" id="SM00345">
    <property type="entry name" value="HTH_GNTR"/>
    <property type="match status" value="1"/>
</dbReference>
<dbReference type="SUPFAM" id="SSF46785">
    <property type="entry name" value="Winged helix' DNA-binding domain"/>
    <property type="match status" value="1"/>
</dbReference>
<gene>
    <name evidence="5" type="ORF">SAMN06295987_10484</name>
</gene>
<evidence type="ECO:0000259" key="4">
    <source>
        <dbReference type="PROSITE" id="PS50949"/>
    </source>
</evidence>
<dbReference type="STRING" id="428990.SAMN06295987_10484"/>
<dbReference type="InterPro" id="IPR011711">
    <property type="entry name" value="GntR_C"/>
</dbReference>